<dbReference type="PANTHER" id="PTHR33744">
    <property type="entry name" value="CARBOHYDRATE DIACID REGULATOR"/>
    <property type="match status" value="1"/>
</dbReference>
<evidence type="ECO:0000313" key="3">
    <source>
        <dbReference type="EMBL" id="AJY75583.1"/>
    </source>
</evidence>
<dbReference type="HOGENOM" id="CLU_017436_3_0_9"/>
<dbReference type="EMBL" id="CP011058">
    <property type="protein sequence ID" value="AJY75583.1"/>
    <property type="molecule type" value="Genomic_DNA"/>
</dbReference>
<dbReference type="PANTHER" id="PTHR33744:SF15">
    <property type="entry name" value="CARBOHYDRATE DIACID REGULATOR"/>
    <property type="match status" value="1"/>
</dbReference>
<accession>A0A0D5NKX1</accession>
<dbReference type="Pfam" id="PF07905">
    <property type="entry name" value="PucR"/>
    <property type="match status" value="1"/>
</dbReference>
<dbReference type="OrthoDB" id="142218at2"/>
<name>A0A0D5NKX1_9BACL</name>
<feature type="domain" description="PucR C-terminal helix-turn-helix" evidence="2">
    <location>
        <begin position="461"/>
        <end position="516"/>
    </location>
</feature>
<evidence type="ECO:0000259" key="1">
    <source>
        <dbReference type="Pfam" id="PF07905"/>
    </source>
</evidence>
<dbReference type="InterPro" id="IPR051448">
    <property type="entry name" value="CdaR-like_regulators"/>
</dbReference>
<dbReference type="AlphaFoldDB" id="A0A0D5NKX1"/>
<protein>
    <submittedName>
        <fullName evidence="3">PucR family transcriptional regulator</fullName>
    </submittedName>
</protein>
<dbReference type="Pfam" id="PF13556">
    <property type="entry name" value="HTH_30"/>
    <property type="match status" value="1"/>
</dbReference>
<dbReference type="KEGG" id="pbj:VN24_14715"/>
<dbReference type="InterPro" id="IPR025736">
    <property type="entry name" value="PucR_C-HTH_dom"/>
</dbReference>
<gene>
    <name evidence="3" type="ORF">VN24_14715</name>
</gene>
<evidence type="ECO:0000259" key="2">
    <source>
        <dbReference type="Pfam" id="PF13556"/>
    </source>
</evidence>
<proteinExistence type="predicted"/>
<evidence type="ECO:0000313" key="4">
    <source>
        <dbReference type="Proteomes" id="UP000032633"/>
    </source>
</evidence>
<reference evidence="4" key="2">
    <citation type="submission" date="2015-03" db="EMBL/GenBank/DDBJ databases">
        <title>Genome sequence of Paenibacillus beijingensis strain DSM 24997T.</title>
        <authorList>
            <person name="Kwak Y."/>
            <person name="Shin J.-H."/>
        </authorList>
    </citation>
    <scope>NUCLEOTIDE SEQUENCE [LARGE SCALE GENOMIC DNA]</scope>
    <source>
        <strain evidence="4">DSM 24997</strain>
    </source>
</reference>
<keyword evidence="4" id="KW-1185">Reference proteome</keyword>
<sequence>MHLTVEQAMSVYPLSEGRLIAGLKGKHRIVKSVNVMDAPDIWDWIKEGEMLLTTAYLIKDHPEDGKQLLHKLNQRGSSGLGIKLGRFWDDIPESLAAEADALGFPLIQLPYQFTFSDMMNGLFKAEMQRSMSALQEVLEKQKRLMRFALQPEQLRQLFDAVTEVIGYPLAVVGPRGKMVYNATEVGDAQLLQGWPWSNRHQWIKGRDWQAFRVPLLKGTECTGFVYFFSGEALFTTIEEGLFHQAAELLAYQMNFSYQDPFERMLYRDLGALIKRYLNSGLSAAELADYADKLDIKLFREPYQCVLTDVTGQPGETARTANLERLKEEYASHPAIHELGGIHVIMDEGLLSVFPADSRAEKLPDHLSACFNSLKPLGDLAPKAAISTRQEGEERLAASFSEVKETLRLAVKMGIADTVVESKTLEFAYLFEQVSKERMNMYCEKVLTGLLSKDPEYSQDMLRTLEVYLDNDGQLSETAKKLFVHRNTASYRIEKISEALEVDLKKVDDLLRLKLVFLFRRMMGRGE</sequence>
<dbReference type="InterPro" id="IPR012914">
    <property type="entry name" value="PucR_dom"/>
</dbReference>
<dbReference type="RefSeq" id="WP_045671011.1">
    <property type="nucleotide sequence ID" value="NZ_CP011058.1"/>
</dbReference>
<dbReference type="Gene3D" id="1.10.10.2840">
    <property type="entry name" value="PucR C-terminal helix-turn-helix domain"/>
    <property type="match status" value="1"/>
</dbReference>
<organism evidence="3 4">
    <name type="scientific">Paenibacillus beijingensis</name>
    <dbReference type="NCBI Taxonomy" id="1126833"/>
    <lineage>
        <taxon>Bacteria</taxon>
        <taxon>Bacillati</taxon>
        <taxon>Bacillota</taxon>
        <taxon>Bacilli</taxon>
        <taxon>Bacillales</taxon>
        <taxon>Paenibacillaceae</taxon>
        <taxon>Paenibacillus</taxon>
    </lineage>
</organism>
<dbReference type="STRING" id="1126833.VN24_14715"/>
<dbReference type="InterPro" id="IPR042070">
    <property type="entry name" value="PucR_C-HTH_sf"/>
</dbReference>
<feature type="domain" description="Purine catabolism PurC-like" evidence="1">
    <location>
        <begin position="16"/>
        <end position="121"/>
    </location>
</feature>
<reference evidence="3 4" key="1">
    <citation type="journal article" date="2015" name="J. Biotechnol.">
        <title>Complete genome sequence of Paenibacillus beijingensis 7188(T) (=DSM 24997(T)), a novel rhizobacterium from jujube garden soil.</title>
        <authorList>
            <person name="Kwak Y."/>
            <person name="Shin J.H."/>
        </authorList>
    </citation>
    <scope>NUCLEOTIDE SEQUENCE [LARGE SCALE GENOMIC DNA]</scope>
    <source>
        <strain evidence="3 4">DSM 24997</strain>
    </source>
</reference>
<dbReference type="Proteomes" id="UP000032633">
    <property type="component" value="Chromosome"/>
</dbReference>
<dbReference type="PATRIC" id="fig|1126833.4.peg.3223"/>